<evidence type="ECO:0000256" key="7">
    <source>
        <dbReference type="RuleBase" id="RU369079"/>
    </source>
</evidence>
<feature type="transmembrane region" description="Helical" evidence="8">
    <location>
        <begin position="6"/>
        <end position="30"/>
    </location>
</feature>
<evidence type="ECO:0000256" key="5">
    <source>
        <dbReference type="ARBA" id="ARBA00022989"/>
    </source>
</evidence>
<feature type="domain" description="TRAP C4-dicarboxylate transport system permease DctM subunit" evidence="9">
    <location>
        <begin position="1"/>
        <end position="100"/>
    </location>
</feature>
<comment type="function">
    <text evidence="7">Part of the tripartite ATP-independent periplasmic (TRAP) transport system.</text>
</comment>
<sequence>MMLILFVLGMFMDWIGILLLTMPIFVPIIIGSGYDPIWFGVLFTMNMQMSYLTPPFGPAAFYLKGVAPDDITMGDIYSSFWPFIFLQALAIALLIAFPQIALWLPSVLM</sequence>
<evidence type="ECO:0000259" key="9">
    <source>
        <dbReference type="Pfam" id="PF06808"/>
    </source>
</evidence>
<name>A0A1L3IAN1_9RHOB</name>
<keyword evidence="4 8" id="KW-0812">Transmembrane</keyword>
<dbReference type="Pfam" id="PF06808">
    <property type="entry name" value="DctM"/>
    <property type="match status" value="1"/>
</dbReference>
<dbReference type="GO" id="GO:0022857">
    <property type="term" value="F:transmembrane transporter activity"/>
    <property type="evidence" value="ECO:0007669"/>
    <property type="project" value="UniProtKB-UniRule"/>
</dbReference>
<dbReference type="InterPro" id="IPR004681">
    <property type="entry name" value="TRAP_DctM"/>
</dbReference>
<keyword evidence="11" id="KW-1185">Reference proteome</keyword>
<evidence type="ECO:0000256" key="3">
    <source>
        <dbReference type="ARBA" id="ARBA00022519"/>
    </source>
</evidence>
<proteinExistence type="predicted"/>
<evidence type="ECO:0000256" key="8">
    <source>
        <dbReference type="SAM" id="Phobius"/>
    </source>
</evidence>
<gene>
    <name evidence="10" type="primary">dctM6_2</name>
    <name evidence="10" type="ORF">PhaeoP97_03782</name>
</gene>
<evidence type="ECO:0000313" key="11">
    <source>
        <dbReference type="Proteomes" id="UP000183859"/>
    </source>
</evidence>
<dbReference type="PANTHER" id="PTHR33362:SF7">
    <property type="entry name" value="SLL1103 PROTEIN"/>
    <property type="match status" value="1"/>
</dbReference>
<protein>
    <submittedName>
        <fullName evidence="10">TRAP transporter, subunit DctM</fullName>
    </submittedName>
</protein>
<evidence type="ECO:0000256" key="4">
    <source>
        <dbReference type="ARBA" id="ARBA00022692"/>
    </source>
</evidence>
<keyword evidence="6 8" id="KW-0472">Membrane</keyword>
<comment type="subcellular location">
    <subcellularLocation>
        <location evidence="1 7">Cell inner membrane</location>
        <topology evidence="1 7">Multi-pass membrane protein</topology>
    </subcellularLocation>
</comment>
<dbReference type="PANTHER" id="PTHR33362">
    <property type="entry name" value="SIALIC ACID TRAP TRANSPORTER PERMEASE PROTEIN SIAT-RELATED"/>
    <property type="match status" value="1"/>
</dbReference>
<accession>A0A1L3IAN1</accession>
<keyword evidence="2" id="KW-1003">Cell membrane</keyword>
<evidence type="ECO:0000256" key="2">
    <source>
        <dbReference type="ARBA" id="ARBA00022475"/>
    </source>
</evidence>
<dbReference type="KEGG" id="php:PhaeoP97_03782"/>
<dbReference type="AlphaFoldDB" id="A0A1L3IAN1"/>
<reference evidence="11" key="1">
    <citation type="submission" date="2016-07" db="EMBL/GenBank/DDBJ databases">
        <title>Phaeobacter portensis sp. nov., a tropodithietic acid producing bacterium isolated from a German harbor.</title>
        <authorList>
            <person name="Freese H.M."/>
            <person name="Bunk B."/>
            <person name="Breider S."/>
            <person name="Brinkhoff T."/>
        </authorList>
    </citation>
    <scope>NUCLEOTIDE SEQUENCE [LARGE SCALE GENOMIC DNA]</scope>
    <source>
        <strain evidence="11">P97</strain>
        <plasmid evidence="11">pp97_b</plasmid>
    </source>
</reference>
<keyword evidence="5 8" id="KW-1133">Transmembrane helix</keyword>
<evidence type="ECO:0000256" key="1">
    <source>
        <dbReference type="ARBA" id="ARBA00004429"/>
    </source>
</evidence>
<dbReference type="GO" id="GO:0005886">
    <property type="term" value="C:plasma membrane"/>
    <property type="evidence" value="ECO:0007669"/>
    <property type="project" value="UniProtKB-SubCell"/>
</dbReference>
<evidence type="ECO:0000313" key="10">
    <source>
        <dbReference type="EMBL" id="APG49132.1"/>
    </source>
</evidence>
<keyword evidence="10" id="KW-0614">Plasmid</keyword>
<feature type="transmembrane region" description="Helical" evidence="8">
    <location>
        <begin position="37"/>
        <end position="63"/>
    </location>
</feature>
<feature type="transmembrane region" description="Helical" evidence="8">
    <location>
        <begin position="83"/>
        <end position="104"/>
    </location>
</feature>
<dbReference type="InterPro" id="IPR010656">
    <property type="entry name" value="DctM"/>
</dbReference>
<keyword evidence="3 7" id="KW-0997">Cell inner membrane</keyword>
<geneLocation type="plasmid" evidence="11">
    <name>pp97_b</name>
</geneLocation>
<evidence type="ECO:0000256" key="6">
    <source>
        <dbReference type="ARBA" id="ARBA00023136"/>
    </source>
</evidence>
<dbReference type="EMBL" id="CP016366">
    <property type="protein sequence ID" value="APG49132.1"/>
    <property type="molecule type" value="Genomic_DNA"/>
</dbReference>
<dbReference type="Proteomes" id="UP000183859">
    <property type="component" value="Plasmid pP97_b"/>
</dbReference>
<organism evidence="10 11">
    <name type="scientific">Phaeobacter porticola</name>
    <dbReference type="NCBI Taxonomy" id="1844006"/>
    <lineage>
        <taxon>Bacteria</taxon>
        <taxon>Pseudomonadati</taxon>
        <taxon>Pseudomonadota</taxon>
        <taxon>Alphaproteobacteria</taxon>
        <taxon>Rhodobacterales</taxon>
        <taxon>Roseobacteraceae</taxon>
        <taxon>Phaeobacter</taxon>
    </lineage>
</organism>
<keyword evidence="7" id="KW-0813">Transport</keyword>